<evidence type="ECO:0000313" key="1">
    <source>
        <dbReference type="EMBL" id="ELY72698.1"/>
    </source>
</evidence>
<reference evidence="1 2" key="1">
    <citation type="journal article" date="2014" name="PLoS Genet.">
        <title>Phylogenetically driven sequencing of extremely halophilic archaea reveals strategies for static and dynamic osmo-response.</title>
        <authorList>
            <person name="Becker E.A."/>
            <person name="Seitzer P.M."/>
            <person name="Tritt A."/>
            <person name="Larsen D."/>
            <person name="Krusor M."/>
            <person name="Yao A.I."/>
            <person name="Wu D."/>
            <person name="Madern D."/>
            <person name="Eisen J.A."/>
            <person name="Darling A.E."/>
            <person name="Facciotti M.T."/>
        </authorList>
    </citation>
    <scope>NUCLEOTIDE SEQUENCE [LARGE SCALE GENOMIC DNA]</scope>
    <source>
        <strain evidence="1 2">DSM 3751</strain>
    </source>
</reference>
<protein>
    <submittedName>
        <fullName evidence="1">Uncharacterized protein</fullName>
    </submittedName>
</protein>
<comment type="caution">
    <text evidence="1">The sequence shown here is derived from an EMBL/GenBank/DDBJ whole genome shotgun (WGS) entry which is preliminary data.</text>
</comment>
<organism evidence="1 2">
    <name type="scientific">Natrinema pallidum DSM 3751</name>
    <dbReference type="NCBI Taxonomy" id="1227495"/>
    <lineage>
        <taxon>Archaea</taxon>
        <taxon>Methanobacteriati</taxon>
        <taxon>Methanobacteriota</taxon>
        <taxon>Stenosarchaea group</taxon>
        <taxon>Halobacteria</taxon>
        <taxon>Halobacteriales</taxon>
        <taxon>Natrialbaceae</taxon>
        <taxon>Natrinema</taxon>
    </lineage>
</organism>
<proteinExistence type="predicted"/>
<name>L9YIC1_9EURY</name>
<dbReference type="EMBL" id="AOII01000107">
    <property type="protein sequence ID" value="ELY72698.1"/>
    <property type="molecule type" value="Genomic_DNA"/>
</dbReference>
<gene>
    <name evidence="1" type="ORF">C487_18581</name>
</gene>
<dbReference type="AlphaFoldDB" id="L9YIC1"/>
<sequence length="112" mass="12352">MVLNDIPTDNVDYFTGIGGFPCLRVSFVRFSGFRSAILPCCFPIELSLTDALAVLLCCSYIFDWSVDPNVEDQFISPLRQLAGIFDTPVHISGDTPIFEFTHYPLAGLITGV</sequence>
<accession>L9YIC1</accession>
<dbReference type="Proteomes" id="UP000011618">
    <property type="component" value="Unassembled WGS sequence"/>
</dbReference>
<evidence type="ECO:0000313" key="2">
    <source>
        <dbReference type="Proteomes" id="UP000011618"/>
    </source>
</evidence>